<dbReference type="AlphaFoldDB" id="A0A0A9E123"/>
<reference evidence="1" key="1">
    <citation type="submission" date="2014-09" db="EMBL/GenBank/DDBJ databases">
        <authorList>
            <person name="Magalhaes I.L.F."/>
            <person name="Oliveira U."/>
            <person name="Santos F.R."/>
            <person name="Vidigal T.H.D.A."/>
            <person name="Brescovit A.D."/>
            <person name="Santos A.J."/>
        </authorList>
    </citation>
    <scope>NUCLEOTIDE SEQUENCE</scope>
    <source>
        <tissue evidence="1">Shoot tissue taken approximately 20 cm above the soil surface</tissue>
    </source>
</reference>
<evidence type="ECO:0000313" key="1">
    <source>
        <dbReference type="EMBL" id="JAD92708.1"/>
    </source>
</evidence>
<accession>A0A0A9E123</accession>
<organism evidence="1">
    <name type="scientific">Arundo donax</name>
    <name type="common">Giant reed</name>
    <name type="synonym">Donax arundinaceus</name>
    <dbReference type="NCBI Taxonomy" id="35708"/>
    <lineage>
        <taxon>Eukaryota</taxon>
        <taxon>Viridiplantae</taxon>
        <taxon>Streptophyta</taxon>
        <taxon>Embryophyta</taxon>
        <taxon>Tracheophyta</taxon>
        <taxon>Spermatophyta</taxon>
        <taxon>Magnoliopsida</taxon>
        <taxon>Liliopsida</taxon>
        <taxon>Poales</taxon>
        <taxon>Poaceae</taxon>
        <taxon>PACMAD clade</taxon>
        <taxon>Arundinoideae</taxon>
        <taxon>Arundineae</taxon>
        <taxon>Arundo</taxon>
    </lineage>
</organism>
<dbReference type="EMBL" id="GBRH01205187">
    <property type="protein sequence ID" value="JAD92708.1"/>
    <property type="molecule type" value="Transcribed_RNA"/>
</dbReference>
<name>A0A0A9E123_ARUDO</name>
<proteinExistence type="predicted"/>
<protein>
    <submittedName>
        <fullName evidence="1">Uncharacterized protein</fullName>
    </submittedName>
</protein>
<sequence length="44" mass="5128">MLLCNYLYLTMLADSGQLHRVHYYTPECLTLLSRTLFMAYVPAT</sequence>
<reference evidence="1" key="2">
    <citation type="journal article" date="2015" name="Data Brief">
        <title>Shoot transcriptome of the giant reed, Arundo donax.</title>
        <authorList>
            <person name="Barrero R.A."/>
            <person name="Guerrero F.D."/>
            <person name="Moolhuijzen P."/>
            <person name="Goolsby J.A."/>
            <person name="Tidwell J."/>
            <person name="Bellgard S.E."/>
            <person name="Bellgard M.I."/>
        </authorList>
    </citation>
    <scope>NUCLEOTIDE SEQUENCE</scope>
    <source>
        <tissue evidence="1">Shoot tissue taken approximately 20 cm above the soil surface</tissue>
    </source>
</reference>